<name>M4BKB2_HYAAE</name>
<dbReference type="InParanoid" id="M4BKB2"/>
<dbReference type="VEuPathDB" id="FungiDB:HpaG806845"/>
<evidence type="ECO:0000313" key="3">
    <source>
        <dbReference type="Proteomes" id="UP000011713"/>
    </source>
</evidence>
<organism evidence="2 3">
    <name type="scientific">Hyaloperonospora arabidopsidis (strain Emoy2)</name>
    <name type="common">Downy mildew agent</name>
    <name type="synonym">Peronospora arabidopsidis</name>
    <dbReference type="NCBI Taxonomy" id="559515"/>
    <lineage>
        <taxon>Eukaryota</taxon>
        <taxon>Sar</taxon>
        <taxon>Stramenopiles</taxon>
        <taxon>Oomycota</taxon>
        <taxon>Peronosporomycetes</taxon>
        <taxon>Peronosporales</taxon>
        <taxon>Peronosporaceae</taxon>
        <taxon>Hyaloperonospora</taxon>
    </lineage>
</organism>
<proteinExistence type="predicted"/>
<protein>
    <submittedName>
        <fullName evidence="2">Uncharacterized protein</fullName>
    </submittedName>
</protein>
<dbReference type="EnsemblProtists" id="HpaT806845">
    <property type="protein sequence ID" value="HpaP806845"/>
    <property type="gene ID" value="HpaG806845"/>
</dbReference>
<feature type="compositionally biased region" description="Basic residues" evidence="1">
    <location>
        <begin position="108"/>
        <end position="117"/>
    </location>
</feature>
<evidence type="ECO:0000313" key="2">
    <source>
        <dbReference type="EnsemblProtists" id="HpaP806845"/>
    </source>
</evidence>
<feature type="region of interest" description="Disordered" evidence="1">
    <location>
        <begin position="88"/>
        <end position="117"/>
    </location>
</feature>
<dbReference type="HOGENOM" id="CLU_2089473_0_0_1"/>
<dbReference type="EMBL" id="JH598349">
    <property type="status" value="NOT_ANNOTATED_CDS"/>
    <property type="molecule type" value="Genomic_DNA"/>
</dbReference>
<evidence type="ECO:0000256" key="1">
    <source>
        <dbReference type="SAM" id="MobiDB-lite"/>
    </source>
</evidence>
<sequence>MGRQRYTIGEKKKIAREAKKASLHPWTSSTTSTVAASTTGSIKTMLARLTRSRRSCSVLAGAMAVLPVKNWTLFSSLKFVKFLQAPPCHSPPGRGDGGKDSLDDGRAARPRSLKWLA</sequence>
<reference evidence="3" key="1">
    <citation type="journal article" date="2010" name="Science">
        <title>Signatures of adaptation to obligate biotrophy in the Hyaloperonospora arabidopsidis genome.</title>
        <authorList>
            <person name="Baxter L."/>
            <person name="Tripathy S."/>
            <person name="Ishaque N."/>
            <person name="Boot N."/>
            <person name="Cabral A."/>
            <person name="Kemen E."/>
            <person name="Thines M."/>
            <person name="Ah-Fong A."/>
            <person name="Anderson R."/>
            <person name="Badejoko W."/>
            <person name="Bittner-Eddy P."/>
            <person name="Boore J.L."/>
            <person name="Chibucos M.C."/>
            <person name="Coates M."/>
            <person name="Dehal P."/>
            <person name="Delehaunty K."/>
            <person name="Dong S."/>
            <person name="Downton P."/>
            <person name="Dumas B."/>
            <person name="Fabro G."/>
            <person name="Fronick C."/>
            <person name="Fuerstenberg S.I."/>
            <person name="Fulton L."/>
            <person name="Gaulin E."/>
            <person name="Govers F."/>
            <person name="Hughes L."/>
            <person name="Humphray S."/>
            <person name="Jiang R.H."/>
            <person name="Judelson H."/>
            <person name="Kamoun S."/>
            <person name="Kyung K."/>
            <person name="Meijer H."/>
            <person name="Minx P."/>
            <person name="Morris P."/>
            <person name="Nelson J."/>
            <person name="Phuntumart V."/>
            <person name="Qutob D."/>
            <person name="Rehmany A."/>
            <person name="Rougon-Cardoso A."/>
            <person name="Ryden P."/>
            <person name="Torto-Alalibo T."/>
            <person name="Studholme D."/>
            <person name="Wang Y."/>
            <person name="Win J."/>
            <person name="Wood J."/>
            <person name="Clifton S.W."/>
            <person name="Rogers J."/>
            <person name="Van den Ackerveken G."/>
            <person name="Jones J.D."/>
            <person name="McDowell J.M."/>
            <person name="Beynon J."/>
            <person name="Tyler B.M."/>
        </authorList>
    </citation>
    <scope>NUCLEOTIDE SEQUENCE [LARGE SCALE GENOMIC DNA]</scope>
    <source>
        <strain evidence="3">Emoy2</strain>
    </source>
</reference>
<dbReference type="Proteomes" id="UP000011713">
    <property type="component" value="Unassembled WGS sequence"/>
</dbReference>
<reference evidence="2" key="2">
    <citation type="submission" date="2015-06" db="UniProtKB">
        <authorList>
            <consortium name="EnsemblProtists"/>
        </authorList>
    </citation>
    <scope>IDENTIFICATION</scope>
    <source>
        <strain evidence="2">Emoy2</strain>
    </source>
</reference>
<accession>M4BKB2</accession>
<dbReference type="AlphaFoldDB" id="M4BKB2"/>
<keyword evidence="3" id="KW-1185">Reference proteome</keyword>
<feature type="compositionally biased region" description="Basic and acidic residues" evidence="1">
    <location>
        <begin position="96"/>
        <end position="107"/>
    </location>
</feature>